<dbReference type="InterPro" id="IPR051912">
    <property type="entry name" value="Alkylbase_DNA_Glycosylase/TA"/>
</dbReference>
<evidence type="ECO:0000256" key="11">
    <source>
        <dbReference type="ARBA" id="ARBA00023159"/>
    </source>
</evidence>
<dbReference type="PANTHER" id="PTHR43003">
    <property type="entry name" value="DNA-3-METHYLADENINE GLYCOSYLASE"/>
    <property type="match status" value="1"/>
</dbReference>
<dbReference type="SUPFAM" id="SSF46689">
    <property type="entry name" value="Homeodomain-like"/>
    <property type="match status" value="1"/>
</dbReference>
<dbReference type="GO" id="GO:0032993">
    <property type="term" value="C:protein-DNA complex"/>
    <property type="evidence" value="ECO:0007669"/>
    <property type="project" value="TreeGrafter"/>
</dbReference>
<keyword evidence="7" id="KW-0227">DNA damage</keyword>
<keyword evidence="13" id="KW-0234">DNA repair</keyword>
<dbReference type="SMART" id="SM01009">
    <property type="entry name" value="AlkA_N"/>
    <property type="match status" value="1"/>
</dbReference>
<evidence type="ECO:0000256" key="5">
    <source>
        <dbReference type="ARBA" id="ARBA00022679"/>
    </source>
</evidence>
<dbReference type="InterPro" id="IPR011257">
    <property type="entry name" value="DNA_glycosylase"/>
</dbReference>
<dbReference type="GO" id="GO:0006307">
    <property type="term" value="P:DNA alkylation repair"/>
    <property type="evidence" value="ECO:0007669"/>
    <property type="project" value="TreeGrafter"/>
</dbReference>
<dbReference type="Proteomes" id="UP000322530">
    <property type="component" value="Unassembled WGS sequence"/>
</dbReference>
<comment type="cofactor">
    <cofactor evidence="2">
        <name>Zn(2+)</name>
        <dbReference type="ChEBI" id="CHEBI:29105"/>
    </cofactor>
</comment>
<dbReference type="InterPro" id="IPR003265">
    <property type="entry name" value="HhH-GPD_domain"/>
</dbReference>
<dbReference type="Gene3D" id="3.30.310.20">
    <property type="entry name" value="DNA-3-methyladenine glycosylase AlkA, N-terminal domain"/>
    <property type="match status" value="1"/>
</dbReference>
<dbReference type="GO" id="GO:0005737">
    <property type="term" value="C:cytoplasm"/>
    <property type="evidence" value="ECO:0007669"/>
    <property type="project" value="TreeGrafter"/>
</dbReference>
<keyword evidence="10" id="KW-0238">DNA-binding</keyword>
<evidence type="ECO:0000259" key="14">
    <source>
        <dbReference type="PROSITE" id="PS01124"/>
    </source>
</evidence>
<evidence type="ECO:0000256" key="3">
    <source>
        <dbReference type="ARBA" id="ARBA00012000"/>
    </source>
</evidence>
<dbReference type="EC" id="3.2.2.21" evidence="3"/>
<comment type="catalytic activity">
    <reaction evidence="1">
        <text>Hydrolysis of alkylated DNA, releasing 3-methyladenine, 3-methylguanine, 7-methylguanine and 7-methyladenine.</text>
        <dbReference type="EC" id="3.2.2.21"/>
    </reaction>
</comment>
<dbReference type="Pfam" id="PF00730">
    <property type="entry name" value="HhH-GPD"/>
    <property type="match status" value="1"/>
</dbReference>
<dbReference type="AlphaFoldDB" id="A0A5A5T8T1"/>
<evidence type="ECO:0000256" key="6">
    <source>
        <dbReference type="ARBA" id="ARBA00022723"/>
    </source>
</evidence>
<keyword evidence="5" id="KW-0808">Transferase</keyword>
<dbReference type="GO" id="GO:0008270">
    <property type="term" value="F:zinc ion binding"/>
    <property type="evidence" value="ECO:0007669"/>
    <property type="project" value="InterPro"/>
</dbReference>
<dbReference type="PROSITE" id="PS01124">
    <property type="entry name" value="HTH_ARAC_FAMILY_2"/>
    <property type="match status" value="1"/>
</dbReference>
<dbReference type="GO" id="GO:0043565">
    <property type="term" value="F:sequence-specific DNA binding"/>
    <property type="evidence" value="ECO:0007669"/>
    <property type="project" value="InterPro"/>
</dbReference>
<dbReference type="FunFam" id="3.40.10.10:FF:000001">
    <property type="entry name" value="DNA-3-methyladenine glycosylase 2"/>
    <property type="match status" value="1"/>
</dbReference>
<dbReference type="InterPro" id="IPR023170">
    <property type="entry name" value="HhH_base_excis_C"/>
</dbReference>
<dbReference type="GO" id="GO:0006285">
    <property type="term" value="P:base-excision repair, AP site formation"/>
    <property type="evidence" value="ECO:0007669"/>
    <property type="project" value="TreeGrafter"/>
</dbReference>
<organism evidence="15 16">
    <name type="scientific">Dictyobacter arantiisoli</name>
    <dbReference type="NCBI Taxonomy" id="2014874"/>
    <lineage>
        <taxon>Bacteria</taxon>
        <taxon>Bacillati</taxon>
        <taxon>Chloroflexota</taxon>
        <taxon>Ktedonobacteria</taxon>
        <taxon>Ktedonobacterales</taxon>
        <taxon>Dictyobacteraceae</taxon>
        <taxon>Dictyobacter</taxon>
    </lineage>
</organism>
<name>A0A5A5T8T1_9CHLR</name>
<dbReference type="InterPro" id="IPR004026">
    <property type="entry name" value="Ada_DNA_repair_Zn-bd"/>
</dbReference>
<dbReference type="Pfam" id="PF02805">
    <property type="entry name" value="Ada_Zn_binding"/>
    <property type="match status" value="1"/>
</dbReference>
<keyword evidence="6" id="KW-0479">Metal-binding</keyword>
<dbReference type="InterPro" id="IPR009057">
    <property type="entry name" value="Homeodomain-like_sf"/>
</dbReference>
<dbReference type="GO" id="GO:0032259">
    <property type="term" value="P:methylation"/>
    <property type="evidence" value="ECO:0007669"/>
    <property type="project" value="UniProtKB-KW"/>
</dbReference>
<evidence type="ECO:0000313" key="16">
    <source>
        <dbReference type="Proteomes" id="UP000322530"/>
    </source>
</evidence>
<dbReference type="InterPro" id="IPR035451">
    <property type="entry name" value="Ada-like_dom_sf"/>
</dbReference>
<proteinExistence type="predicted"/>
<dbReference type="Pfam" id="PF12833">
    <property type="entry name" value="HTH_18"/>
    <property type="match status" value="1"/>
</dbReference>
<evidence type="ECO:0000256" key="8">
    <source>
        <dbReference type="ARBA" id="ARBA00022833"/>
    </source>
</evidence>
<dbReference type="Gene3D" id="1.10.10.60">
    <property type="entry name" value="Homeodomain-like"/>
    <property type="match status" value="1"/>
</dbReference>
<dbReference type="SUPFAM" id="SSF55945">
    <property type="entry name" value="TATA-box binding protein-like"/>
    <property type="match status" value="1"/>
</dbReference>
<comment type="caution">
    <text evidence="15">The sequence shown here is derived from an EMBL/GenBank/DDBJ whole genome shotgun (WGS) entry which is preliminary data.</text>
</comment>
<gene>
    <name evidence="15" type="ORF">KDI_11400</name>
</gene>
<protein>
    <recommendedName>
        <fullName evidence="3">DNA-3-methyladenine glycosylase II</fullName>
        <ecNumber evidence="3">3.2.2.21</ecNumber>
    </recommendedName>
</protein>
<dbReference type="Pfam" id="PF06029">
    <property type="entry name" value="AlkA_N"/>
    <property type="match status" value="1"/>
</dbReference>
<keyword evidence="8" id="KW-0862">Zinc</keyword>
<keyword evidence="11" id="KW-0010">Activator</keyword>
<evidence type="ECO:0000256" key="4">
    <source>
        <dbReference type="ARBA" id="ARBA00022603"/>
    </source>
</evidence>
<dbReference type="SMART" id="SM00342">
    <property type="entry name" value="HTH_ARAC"/>
    <property type="match status" value="1"/>
</dbReference>
<dbReference type="EMBL" id="BIXY01000011">
    <property type="protein sequence ID" value="GCF07576.1"/>
    <property type="molecule type" value="Genomic_DNA"/>
</dbReference>
<dbReference type="InterPro" id="IPR037046">
    <property type="entry name" value="AlkA_N_sf"/>
</dbReference>
<dbReference type="Gene3D" id="1.10.1670.10">
    <property type="entry name" value="Helix-hairpin-Helix base-excision DNA repair enzymes (C-terminal)"/>
    <property type="match status" value="1"/>
</dbReference>
<keyword evidence="16" id="KW-1185">Reference proteome</keyword>
<sequence>METASTIHTDFDLCYRALLSRDARFDGRFFTAVTTTGIYCRPICPATTPLEQHVRFYACAAAAEAAGFRACRRCHPEASPGSPDWNVRADLVARALHLIADGVVNTEGVRGLAQRLSVSERHIHRELVAEVGVGPLALARSRRAQTARLLLDQTSLSLTTIAFSAGFNSIRQFNESMQAAFGCAPSELRQRTCPANNGDGKLTLRLHYRPPLALDPLLAYLERRALPGIEEVSAGCYRRTVAFQRSRGIIEIEPIAGKNALLVHLQLNDLSELGLIVQRCRQLFDLDADPAAIADILGADPLLASLVEAQPGLRIPGAINGFELALRAILGQQVSIAGARTLCARMVTRCGEKISEPQGSLTHFFPTPEQILAADLQGLGLTQARIQAIQALARAVVTEGLGLERDAERERTNAQLLSLPGIGPWTASYIAMRALGDPNALPATDLGLRHAFEAHGLKTDARSILSYAEKWRPWRAYATHYLWNTL</sequence>
<dbReference type="GO" id="GO:0043916">
    <property type="term" value="F:DNA-7-methylguanine glycosylase activity"/>
    <property type="evidence" value="ECO:0007669"/>
    <property type="project" value="TreeGrafter"/>
</dbReference>
<dbReference type="SUPFAM" id="SSF48150">
    <property type="entry name" value="DNA-glycosylase"/>
    <property type="match status" value="1"/>
</dbReference>
<evidence type="ECO:0000256" key="12">
    <source>
        <dbReference type="ARBA" id="ARBA00023163"/>
    </source>
</evidence>
<dbReference type="SMART" id="SM00478">
    <property type="entry name" value="ENDO3c"/>
    <property type="match status" value="1"/>
</dbReference>
<evidence type="ECO:0000256" key="9">
    <source>
        <dbReference type="ARBA" id="ARBA00023015"/>
    </source>
</evidence>
<keyword evidence="4" id="KW-0489">Methyltransferase</keyword>
<feature type="domain" description="HTH araC/xylS-type" evidence="14">
    <location>
        <begin position="93"/>
        <end position="191"/>
    </location>
</feature>
<keyword evidence="9" id="KW-0805">Transcription regulation</keyword>
<dbReference type="GO" id="GO:0008168">
    <property type="term" value="F:methyltransferase activity"/>
    <property type="evidence" value="ECO:0007669"/>
    <property type="project" value="UniProtKB-KW"/>
</dbReference>
<reference evidence="15 16" key="1">
    <citation type="submission" date="2019-01" db="EMBL/GenBank/DDBJ databases">
        <title>Draft genome sequence of Dictyobacter sp. Uno17.</title>
        <authorList>
            <person name="Wang C.M."/>
            <person name="Zheng Y."/>
            <person name="Sakai Y."/>
            <person name="Abe K."/>
            <person name="Yokota A."/>
            <person name="Yabe S."/>
        </authorList>
    </citation>
    <scope>NUCLEOTIDE SEQUENCE [LARGE SCALE GENOMIC DNA]</scope>
    <source>
        <strain evidence="15 16">Uno17</strain>
    </source>
</reference>
<evidence type="ECO:0000256" key="13">
    <source>
        <dbReference type="ARBA" id="ARBA00023204"/>
    </source>
</evidence>
<dbReference type="SUPFAM" id="SSF57884">
    <property type="entry name" value="Ada DNA repair protein, N-terminal domain (N-Ada 10)"/>
    <property type="match status" value="1"/>
</dbReference>
<keyword evidence="12" id="KW-0804">Transcription</keyword>
<evidence type="ECO:0000313" key="15">
    <source>
        <dbReference type="EMBL" id="GCF07576.1"/>
    </source>
</evidence>
<dbReference type="GO" id="GO:0003700">
    <property type="term" value="F:DNA-binding transcription factor activity"/>
    <property type="evidence" value="ECO:0007669"/>
    <property type="project" value="InterPro"/>
</dbReference>
<dbReference type="InterPro" id="IPR018060">
    <property type="entry name" value="HTH_AraC"/>
</dbReference>
<dbReference type="CDD" id="cd00056">
    <property type="entry name" value="ENDO3c"/>
    <property type="match status" value="1"/>
</dbReference>
<evidence type="ECO:0000256" key="10">
    <source>
        <dbReference type="ARBA" id="ARBA00023125"/>
    </source>
</evidence>
<evidence type="ECO:0000256" key="2">
    <source>
        <dbReference type="ARBA" id="ARBA00001947"/>
    </source>
</evidence>
<dbReference type="Gene3D" id="1.10.340.30">
    <property type="entry name" value="Hypothetical protein, domain 2"/>
    <property type="match status" value="1"/>
</dbReference>
<dbReference type="GO" id="GO:0008725">
    <property type="term" value="F:DNA-3-methyladenine glycosylase activity"/>
    <property type="evidence" value="ECO:0007669"/>
    <property type="project" value="TreeGrafter"/>
</dbReference>
<evidence type="ECO:0000256" key="1">
    <source>
        <dbReference type="ARBA" id="ARBA00000086"/>
    </source>
</evidence>
<dbReference type="Gene3D" id="3.40.10.10">
    <property type="entry name" value="DNA Methylphosphotriester Repair Domain"/>
    <property type="match status" value="1"/>
</dbReference>
<accession>A0A5A5T8T1</accession>
<evidence type="ECO:0000256" key="7">
    <source>
        <dbReference type="ARBA" id="ARBA00022763"/>
    </source>
</evidence>
<dbReference type="RefSeq" id="WP_172631888.1">
    <property type="nucleotide sequence ID" value="NZ_BIXY01000011.1"/>
</dbReference>
<dbReference type="InterPro" id="IPR010316">
    <property type="entry name" value="AlkA_N"/>
</dbReference>
<dbReference type="GO" id="GO:0032131">
    <property type="term" value="F:alkylated DNA binding"/>
    <property type="evidence" value="ECO:0007669"/>
    <property type="project" value="TreeGrafter"/>
</dbReference>
<dbReference type="PANTHER" id="PTHR43003:SF13">
    <property type="entry name" value="DNA-3-METHYLADENINE GLYCOSYLASE 2"/>
    <property type="match status" value="1"/>
</dbReference>